<feature type="transmembrane region" description="Helical" evidence="2">
    <location>
        <begin position="319"/>
        <end position="340"/>
    </location>
</feature>
<feature type="transmembrane region" description="Helical" evidence="2">
    <location>
        <begin position="71"/>
        <end position="90"/>
    </location>
</feature>
<feature type="transmembrane region" description="Helical" evidence="2">
    <location>
        <begin position="605"/>
        <end position="622"/>
    </location>
</feature>
<keyword evidence="2" id="KW-1133">Transmembrane helix</keyword>
<feature type="transmembrane region" description="Helical" evidence="2">
    <location>
        <begin position="481"/>
        <end position="502"/>
    </location>
</feature>
<evidence type="ECO:0000256" key="1">
    <source>
        <dbReference type="SAM" id="MobiDB-lite"/>
    </source>
</evidence>
<organism evidence="3 4">
    <name type="scientific">Effrenium voratum</name>
    <dbReference type="NCBI Taxonomy" id="2562239"/>
    <lineage>
        <taxon>Eukaryota</taxon>
        <taxon>Sar</taxon>
        <taxon>Alveolata</taxon>
        <taxon>Dinophyceae</taxon>
        <taxon>Suessiales</taxon>
        <taxon>Symbiodiniaceae</taxon>
        <taxon>Effrenium</taxon>
    </lineage>
</organism>
<proteinExistence type="predicted"/>
<evidence type="ECO:0000256" key="2">
    <source>
        <dbReference type="SAM" id="Phobius"/>
    </source>
</evidence>
<feature type="transmembrane region" description="Helical" evidence="2">
    <location>
        <begin position="543"/>
        <end position="564"/>
    </location>
</feature>
<gene>
    <name evidence="3" type="ORF">EVOR1521_LOCUS7128</name>
</gene>
<feature type="transmembrane region" description="Helical" evidence="2">
    <location>
        <begin position="231"/>
        <end position="256"/>
    </location>
</feature>
<name>A0AA36I1Q7_9DINO</name>
<feature type="transmembrane region" description="Helical" evidence="2">
    <location>
        <begin position="352"/>
        <end position="371"/>
    </location>
</feature>
<feature type="transmembrane region" description="Helical" evidence="2">
    <location>
        <begin position="437"/>
        <end position="460"/>
    </location>
</feature>
<dbReference type="Proteomes" id="UP001178507">
    <property type="component" value="Unassembled WGS sequence"/>
</dbReference>
<reference evidence="3" key="1">
    <citation type="submission" date="2023-08" db="EMBL/GenBank/DDBJ databases">
        <authorList>
            <person name="Chen Y."/>
            <person name="Shah S."/>
            <person name="Dougan E. K."/>
            <person name="Thang M."/>
            <person name="Chan C."/>
        </authorList>
    </citation>
    <scope>NUCLEOTIDE SEQUENCE</scope>
</reference>
<feature type="region of interest" description="Disordered" evidence="1">
    <location>
        <begin position="102"/>
        <end position="121"/>
    </location>
</feature>
<evidence type="ECO:0000313" key="4">
    <source>
        <dbReference type="Proteomes" id="UP001178507"/>
    </source>
</evidence>
<accession>A0AA36I1Q7</accession>
<dbReference type="EMBL" id="CAUJNA010000557">
    <property type="protein sequence ID" value="CAJ1378637.1"/>
    <property type="molecule type" value="Genomic_DNA"/>
</dbReference>
<dbReference type="AlphaFoldDB" id="A0AA36I1Q7"/>
<evidence type="ECO:0000313" key="3">
    <source>
        <dbReference type="EMBL" id="CAJ1378637.1"/>
    </source>
</evidence>
<keyword evidence="2" id="KW-0812">Transmembrane</keyword>
<feature type="transmembrane region" description="Helical" evidence="2">
    <location>
        <begin position="576"/>
        <end position="599"/>
    </location>
</feature>
<keyword evidence="2" id="KW-0472">Membrane</keyword>
<sequence>MPGACEFYQDGDTPAFAYYRRASNGSRVEVGYEASPQGLCYFPDATCEDSNFSCCQMTEEMHGAAKHGESINLSACIIALVLPTFIYSCVMQIIRRRRAAAESEEEEESEEEKEETEEDVVEVTARILSGRAVDEAEEEPEQPETPGWRRRLKIMLVCVAFGLSMWAEIYYQTLAANVTQRYLSVPARNSMLAGDAFLTPLREIFQFLEDVVTVKIMAAIGAQTTRAVRPILFMGTAGGFVCGVVAALLATGLCFWPPALRWLLAPYAAHDDSLGCELVPKGDEAAQLARTYLLLQAWCWPASFVGMAVRGFLLGSLELTSFVVMGLAQAVIQIVLLKALFVPNPSLTNLGWISFVGSYTSVIFTLGIFVFRSELRARYDLTCRRRKASDEDDDDGAQVSWKAASQEGLAAMLLDVSAQMSITGGVYTAGAMLGMGAMYQISALQAAFMQYGLQWVYALTYSLRLQGTQMVAAGQYHQFNALFRFVVIYGLILVVTAAATMVPFRAPLAFLQAEQACEYASHKSCVNIFTDVFGGGTSLQGTLQGSTMLFFVPVLAARCFYQLFKAGLYACLDWNFMARIGVVSFAAVFVPAIVVSVFVRTVASIVVAMYLPLLAMAVAFIFRTRRNIKYMLNDQPGPWQQ</sequence>
<protein>
    <submittedName>
        <fullName evidence="3">Uncharacterized protein</fullName>
    </submittedName>
</protein>
<keyword evidence="4" id="KW-1185">Reference proteome</keyword>
<comment type="caution">
    <text evidence="3">The sequence shown here is derived from an EMBL/GenBank/DDBJ whole genome shotgun (WGS) entry which is preliminary data.</text>
</comment>